<name>B9XJH2_PEDPL</name>
<organism evidence="1 2">
    <name type="scientific">Pedosphaera parvula (strain Ellin514)</name>
    <dbReference type="NCBI Taxonomy" id="320771"/>
    <lineage>
        <taxon>Bacteria</taxon>
        <taxon>Pseudomonadati</taxon>
        <taxon>Verrucomicrobiota</taxon>
        <taxon>Pedosphaerae</taxon>
        <taxon>Pedosphaerales</taxon>
        <taxon>Pedosphaeraceae</taxon>
        <taxon>Pedosphaera</taxon>
    </lineage>
</organism>
<evidence type="ECO:0000313" key="1">
    <source>
        <dbReference type="EMBL" id="EEF60033.1"/>
    </source>
</evidence>
<sequence>MADYQCFPLWEAPPGTVGNINPKDLPLSNNLRRDLAKWAEWYDSTLNLDDPAKSGFPNESIREEFKRTGEELGRRLKEELCKDFAVDVKVQPHEKGITWELF</sequence>
<reference evidence="1 2" key="1">
    <citation type="journal article" date="2011" name="J. Bacteriol.">
        <title>Genome sequence of 'Pedosphaera parvula' Ellin514, an aerobic Verrucomicrobial isolate from pasture soil.</title>
        <authorList>
            <person name="Kant R."/>
            <person name="van Passel M.W."/>
            <person name="Sangwan P."/>
            <person name="Palva A."/>
            <person name="Lucas S."/>
            <person name="Copeland A."/>
            <person name="Lapidus A."/>
            <person name="Glavina Del Rio T."/>
            <person name="Dalin E."/>
            <person name="Tice H."/>
            <person name="Bruce D."/>
            <person name="Goodwin L."/>
            <person name="Pitluck S."/>
            <person name="Chertkov O."/>
            <person name="Larimer F.W."/>
            <person name="Land M.L."/>
            <person name="Hauser L."/>
            <person name="Brettin T.S."/>
            <person name="Detter J.C."/>
            <person name="Han S."/>
            <person name="de Vos W.M."/>
            <person name="Janssen P.H."/>
            <person name="Smidt H."/>
        </authorList>
    </citation>
    <scope>NUCLEOTIDE SEQUENCE [LARGE SCALE GENOMIC DNA]</scope>
    <source>
        <strain evidence="1 2">Ellin514</strain>
    </source>
</reference>
<comment type="caution">
    <text evidence="1">The sequence shown here is derived from an EMBL/GenBank/DDBJ whole genome shotgun (WGS) entry which is preliminary data.</text>
</comment>
<keyword evidence="2" id="KW-1185">Reference proteome</keyword>
<accession>B9XJH2</accession>
<gene>
    <name evidence="1" type="ORF">Cflav_PD3092</name>
</gene>
<protein>
    <submittedName>
        <fullName evidence="1">Uncharacterized protein</fullName>
    </submittedName>
</protein>
<evidence type="ECO:0000313" key="2">
    <source>
        <dbReference type="Proteomes" id="UP000003688"/>
    </source>
</evidence>
<dbReference type="EMBL" id="ABOX02000021">
    <property type="protein sequence ID" value="EEF60033.1"/>
    <property type="molecule type" value="Genomic_DNA"/>
</dbReference>
<dbReference type="Proteomes" id="UP000003688">
    <property type="component" value="Unassembled WGS sequence"/>
</dbReference>
<proteinExistence type="predicted"/>
<dbReference type="AlphaFoldDB" id="B9XJH2"/>
<dbReference type="STRING" id="320771.Cflav_PD3092"/>